<evidence type="ECO:0000259" key="1">
    <source>
        <dbReference type="Pfam" id="PF01498"/>
    </source>
</evidence>
<protein>
    <submittedName>
        <fullName evidence="2">Transposable element Tcb2 transposase</fullName>
    </submittedName>
</protein>
<dbReference type="InterPro" id="IPR002492">
    <property type="entry name" value="Transposase_Tc1-like"/>
</dbReference>
<dbReference type="AlphaFoldDB" id="A0A8X6R8N6"/>
<feature type="domain" description="Transposase Tc1-like" evidence="1">
    <location>
        <begin position="99"/>
        <end position="141"/>
    </location>
</feature>
<dbReference type="Gene3D" id="1.10.10.60">
    <property type="entry name" value="Homeodomain-like"/>
    <property type="match status" value="1"/>
</dbReference>
<evidence type="ECO:0000313" key="3">
    <source>
        <dbReference type="Proteomes" id="UP000887159"/>
    </source>
</evidence>
<dbReference type="Proteomes" id="UP000887159">
    <property type="component" value="Unassembled WGS sequence"/>
</dbReference>
<name>A0A8X6R8N6_TRICX</name>
<evidence type="ECO:0000313" key="2">
    <source>
        <dbReference type="EMBL" id="GFX87907.1"/>
    </source>
</evidence>
<organism evidence="2 3">
    <name type="scientific">Trichonephila clavipes</name>
    <name type="common">Golden silk orbweaver</name>
    <name type="synonym">Nephila clavipes</name>
    <dbReference type="NCBI Taxonomy" id="2585209"/>
    <lineage>
        <taxon>Eukaryota</taxon>
        <taxon>Metazoa</taxon>
        <taxon>Ecdysozoa</taxon>
        <taxon>Arthropoda</taxon>
        <taxon>Chelicerata</taxon>
        <taxon>Arachnida</taxon>
        <taxon>Araneae</taxon>
        <taxon>Araneomorphae</taxon>
        <taxon>Entelegynae</taxon>
        <taxon>Araneoidea</taxon>
        <taxon>Nephilidae</taxon>
        <taxon>Trichonephila</taxon>
    </lineage>
</organism>
<comment type="caution">
    <text evidence="2">The sequence shown here is derived from an EMBL/GenBank/DDBJ whole genome shotgun (WGS) entry which is preliminary data.</text>
</comment>
<dbReference type="GO" id="GO:0015074">
    <property type="term" value="P:DNA integration"/>
    <property type="evidence" value="ECO:0007669"/>
    <property type="project" value="InterPro"/>
</dbReference>
<dbReference type="GO" id="GO:0006313">
    <property type="term" value="P:DNA transposition"/>
    <property type="evidence" value="ECO:0007669"/>
    <property type="project" value="InterPro"/>
</dbReference>
<dbReference type="Gene3D" id="3.30.420.10">
    <property type="entry name" value="Ribonuclease H-like superfamily/Ribonuclease H"/>
    <property type="match status" value="1"/>
</dbReference>
<dbReference type="GO" id="GO:0003677">
    <property type="term" value="F:DNA binding"/>
    <property type="evidence" value="ECO:0007669"/>
    <property type="project" value="InterPro"/>
</dbReference>
<gene>
    <name evidence="2" type="primary">X975_14237</name>
    <name evidence="2" type="ORF">TNCV_4373721</name>
</gene>
<accession>A0A8X6R8N6</accession>
<sequence length="197" mass="22795">MPLCRFRRQYEQLSQFEGGKIIGMMEDGWSARRVARQLGRSDCVVRRCWDQCIRAILFTRRLGSGRPQQTSPPHCKKVTCTANCFNACHPGTGNTFTIEAEVSSRTIRRRLAEGHLRSRRPLRVLPLTPAHQRLRLKWCRARGNWTARLNQVVFSGESRFNLSSGDNRVRVGRPRRGRFNPVFTLQRYTTSTAYVMI</sequence>
<keyword evidence="3" id="KW-1185">Reference proteome</keyword>
<dbReference type="InterPro" id="IPR036397">
    <property type="entry name" value="RNaseH_sf"/>
</dbReference>
<proteinExistence type="predicted"/>
<dbReference type="EMBL" id="BMAU01021040">
    <property type="protein sequence ID" value="GFX87907.1"/>
    <property type="molecule type" value="Genomic_DNA"/>
</dbReference>
<reference evidence="2" key="1">
    <citation type="submission" date="2020-08" db="EMBL/GenBank/DDBJ databases">
        <title>Multicomponent nature underlies the extraordinary mechanical properties of spider dragline silk.</title>
        <authorList>
            <person name="Kono N."/>
            <person name="Nakamura H."/>
            <person name="Mori M."/>
            <person name="Yoshida Y."/>
            <person name="Ohtoshi R."/>
            <person name="Malay A.D."/>
            <person name="Moran D.A.P."/>
            <person name="Tomita M."/>
            <person name="Numata K."/>
            <person name="Arakawa K."/>
        </authorList>
    </citation>
    <scope>NUCLEOTIDE SEQUENCE</scope>
</reference>
<dbReference type="Pfam" id="PF01498">
    <property type="entry name" value="HTH_Tnp_Tc3_2"/>
    <property type="match status" value="1"/>
</dbReference>